<dbReference type="SUPFAM" id="SSF56645">
    <property type="entry name" value="Acyl-CoA dehydrogenase NM domain-like"/>
    <property type="match status" value="1"/>
</dbReference>
<organism evidence="9 10">
    <name type="scientific">Allobranchiibius huperziae</name>
    <dbReference type="NCBI Taxonomy" id="1874116"/>
    <lineage>
        <taxon>Bacteria</taxon>
        <taxon>Bacillati</taxon>
        <taxon>Actinomycetota</taxon>
        <taxon>Actinomycetes</taxon>
        <taxon>Micrococcales</taxon>
        <taxon>Dermacoccaceae</taxon>
        <taxon>Allobranchiibius</taxon>
    </lineage>
</organism>
<dbReference type="PROSITE" id="PS00072">
    <property type="entry name" value="ACYL_COA_DH_1"/>
    <property type="match status" value="1"/>
</dbReference>
<dbReference type="InterPro" id="IPR036250">
    <property type="entry name" value="AcylCo_DH-like_C"/>
</dbReference>
<dbReference type="RefSeq" id="WP_179479990.1">
    <property type="nucleotide sequence ID" value="NZ_JACCFW010000001.1"/>
</dbReference>
<keyword evidence="3 5" id="KW-0285">Flavoprotein</keyword>
<dbReference type="EC" id="1.3.8.6" evidence="9"/>
<dbReference type="Gene3D" id="1.20.140.10">
    <property type="entry name" value="Butyryl-CoA Dehydrogenase, subunit A, domain 3"/>
    <property type="match status" value="1"/>
</dbReference>
<comment type="caution">
    <text evidence="9">The sequence shown here is derived from an EMBL/GenBank/DDBJ whole genome shotgun (WGS) entry which is preliminary data.</text>
</comment>
<dbReference type="PROSITE" id="PS00073">
    <property type="entry name" value="ACYL_COA_DH_2"/>
    <property type="match status" value="1"/>
</dbReference>
<evidence type="ECO:0000313" key="10">
    <source>
        <dbReference type="Proteomes" id="UP000571817"/>
    </source>
</evidence>
<dbReference type="InterPro" id="IPR045008">
    <property type="entry name" value="ACX4-like"/>
</dbReference>
<keyword evidence="5 9" id="KW-0560">Oxidoreductase</keyword>
<dbReference type="InterPro" id="IPR006091">
    <property type="entry name" value="Acyl-CoA_Oxase/DH_mid-dom"/>
</dbReference>
<dbReference type="Pfam" id="PF02771">
    <property type="entry name" value="Acyl-CoA_dh_N"/>
    <property type="match status" value="1"/>
</dbReference>
<dbReference type="Gene3D" id="1.10.540.10">
    <property type="entry name" value="Acyl-CoA dehydrogenase/oxidase, N-terminal domain"/>
    <property type="match status" value="1"/>
</dbReference>
<evidence type="ECO:0000313" key="9">
    <source>
        <dbReference type="EMBL" id="NYJ74259.1"/>
    </source>
</evidence>
<dbReference type="InterPro" id="IPR037069">
    <property type="entry name" value="AcylCoA_DH/ox_N_sf"/>
</dbReference>
<proteinExistence type="inferred from homology"/>
<evidence type="ECO:0000259" key="6">
    <source>
        <dbReference type="Pfam" id="PF00441"/>
    </source>
</evidence>
<feature type="domain" description="Acyl-CoA dehydrogenase/oxidase C-terminal" evidence="6">
    <location>
        <begin position="256"/>
        <end position="395"/>
    </location>
</feature>
<evidence type="ECO:0000256" key="4">
    <source>
        <dbReference type="ARBA" id="ARBA00022827"/>
    </source>
</evidence>
<dbReference type="Gene3D" id="2.40.110.10">
    <property type="entry name" value="Butyryl-CoA Dehydrogenase, subunit A, domain 2"/>
    <property type="match status" value="1"/>
</dbReference>
<comment type="similarity">
    <text evidence="2 5">Belongs to the acyl-CoA dehydrogenase family.</text>
</comment>
<evidence type="ECO:0000259" key="8">
    <source>
        <dbReference type="Pfam" id="PF02771"/>
    </source>
</evidence>
<dbReference type="SUPFAM" id="SSF47203">
    <property type="entry name" value="Acyl-CoA dehydrogenase C-terminal domain-like"/>
    <property type="match status" value="1"/>
</dbReference>
<dbReference type="InterPro" id="IPR009075">
    <property type="entry name" value="AcylCo_DH/oxidase_C"/>
</dbReference>
<comment type="cofactor">
    <cofactor evidence="1 5">
        <name>FAD</name>
        <dbReference type="ChEBI" id="CHEBI:57692"/>
    </cofactor>
</comment>
<dbReference type="GO" id="GO:0006635">
    <property type="term" value="P:fatty acid beta-oxidation"/>
    <property type="evidence" value="ECO:0007669"/>
    <property type="project" value="InterPro"/>
</dbReference>
<dbReference type="GO" id="GO:0050660">
    <property type="term" value="F:flavin adenine dinucleotide binding"/>
    <property type="evidence" value="ECO:0007669"/>
    <property type="project" value="InterPro"/>
</dbReference>
<evidence type="ECO:0000256" key="5">
    <source>
        <dbReference type="RuleBase" id="RU362125"/>
    </source>
</evidence>
<sequence length="403" mass="44112">MSDHEHQPVAPLREDFLAADLYGYQELLTDRENDVVRRVRAFLEAEVRPRANEFWEAAESPRHLLPRLAELDVVGLGYDFEDRPAMSKVLTGWLGMEFARVDPSTGTMFGVHSGLAMGSISILGSQEQKARWLPAMRRMEKVGAFALSEPHGGSDVSGGLETTARRDGDDWIINGGKRWIGNGTFADVIVVYAKDEADDQVKGFLVEKEFEGFSASKIEGKYALRAVQNADLTFENCRVPAANKLEHANSFADTAKVLRLTRGGVAWSAVGLMLGAFERAVAYSQERVQFGKPIGSFQLISDLIARSAADITASLGMAVRVAQLQDAGVFHDEQAAMCKSFTTTRAREVVARSREILGGNGILLENDAVRYFADAEALYSYEGTSQMNNLIVGRACTGLSAFV</sequence>
<keyword evidence="10" id="KW-1185">Reference proteome</keyword>
<dbReference type="InterPro" id="IPR009100">
    <property type="entry name" value="AcylCoA_DH/oxidase_NM_dom_sf"/>
</dbReference>
<accession>A0A853DE47</accession>
<feature type="domain" description="Acyl-CoA dehydrogenase/oxidase N-terminal" evidence="8">
    <location>
        <begin position="29"/>
        <end position="140"/>
    </location>
</feature>
<evidence type="ECO:0000256" key="2">
    <source>
        <dbReference type="ARBA" id="ARBA00009347"/>
    </source>
</evidence>
<evidence type="ECO:0000256" key="1">
    <source>
        <dbReference type="ARBA" id="ARBA00001974"/>
    </source>
</evidence>
<dbReference type="PANTHER" id="PTHR43188">
    <property type="entry name" value="ACYL-COENZYME A OXIDASE"/>
    <property type="match status" value="1"/>
</dbReference>
<reference evidence="9 10" key="1">
    <citation type="submission" date="2020-07" db="EMBL/GenBank/DDBJ databases">
        <title>Sequencing the genomes of 1000 actinobacteria strains.</title>
        <authorList>
            <person name="Klenk H.-P."/>
        </authorList>
    </citation>
    <scope>NUCLEOTIDE SEQUENCE [LARGE SCALE GENOMIC DNA]</scope>
    <source>
        <strain evidence="9 10">DSM 29531</strain>
    </source>
</reference>
<gene>
    <name evidence="9" type="ORF">HNR15_001222</name>
</gene>
<dbReference type="GO" id="GO:0004361">
    <property type="term" value="F:glutaryl-CoA dehydrogenase activity"/>
    <property type="evidence" value="ECO:0007669"/>
    <property type="project" value="UniProtKB-EC"/>
</dbReference>
<dbReference type="InterPro" id="IPR013786">
    <property type="entry name" value="AcylCoA_DH/ox_N"/>
</dbReference>
<dbReference type="Proteomes" id="UP000571817">
    <property type="component" value="Unassembled WGS sequence"/>
</dbReference>
<protein>
    <submittedName>
        <fullName evidence="9">Glutaryl-CoA dehydrogenase</fullName>
        <ecNumber evidence="9">1.3.8.6</ecNumber>
    </submittedName>
</protein>
<dbReference type="Pfam" id="PF00441">
    <property type="entry name" value="Acyl-CoA_dh_1"/>
    <property type="match status" value="1"/>
</dbReference>
<keyword evidence="4 5" id="KW-0274">FAD</keyword>
<dbReference type="EMBL" id="JACCFW010000001">
    <property type="protein sequence ID" value="NYJ74259.1"/>
    <property type="molecule type" value="Genomic_DNA"/>
</dbReference>
<dbReference type="PANTHER" id="PTHR43188:SF1">
    <property type="entry name" value="ACYL-COA DEHYDROGENASE"/>
    <property type="match status" value="1"/>
</dbReference>
<dbReference type="InterPro" id="IPR046373">
    <property type="entry name" value="Acyl-CoA_Oxase/DH_mid-dom_sf"/>
</dbReference>
<evidence type="ECO:0000256" key="3">
    <source>
        <dbReference type="ARBA" id="ARBA00022630"/>
    </source>
</evidence>
<name>A0A853DE47_9MICO</name>
<dbReference type="AlphaFoldDB" id="A0A853DE47"/>
<evidence type="ECO:0000259" key="7">
    <source>
        <dbReference type="Pfam" id="PF02770"/>
    </source>
</evidence>
<feature type="domain" description="Acyl-CoA oxidase/dehydrogenase middle" evidence="7">
    <location>
        <begin position="144"/>
        <end position="237"/>
    </location>
</feature>
<dbReference type="Pfam" id="PF02770">
    <property type="entry name" value="Acyl-CoA_dh_M"/>
    <property type="match status" value="1"/>
</dbReference>
<dbReference type="InterPro" id="IPR006089">
    <property type="entry name" value="Acyl-CoA_DH_CS"/>
</dbReference>